<name>A0A3E2NDG1_9FIRM</name>
<feature type="domain" description="Ionotropic glutamate receptor C-terminal" evidence="3">
    <location>
        <begin position="39"/>
        <end position="256"/>
    </location>
</feature>
<comment type="caution">
    <text evidence="4">The sequence shown here is derived from an EMBL/GenBank/DDBJ whole genome shotgun (WGS) entry which is preliminary data.</text>
</comment>
<dbReference type="InterPro" id="IPR001320">
    <property type="entry name" value="Iontro_rcpt_C"/>
</dbReference>
<dbReference type="SMART" id="SM00062">
    <property type="entry name" value="PBPb"/>
    <property type="match status" value="1"/>
</dbReference>
<dbReference type="PROSITE" id="PS51257">
    <property type="entry name" value="PROKAR_LIPOPROTEIN"/>
    <property type="match status" value="1"/>
</dbReference>
<evidence type="ECO:0000313" key="5">
    <source>
        <dbReference type="Proteomes" id="UP000260680"/>
    </source>
</evidence>
<dbReference type="SUPFAM" id="SSF53850">
    <property type="entry name" value="Periplasmic binding protein-like II"/>
    <property type="match status" value="1"/>
</dbReference>
<accession>A0A3E2NDG1</accession>
<evidence type="ECO:0000313" key="4">
    <source>
        <dbReference type="EMBL" id="RFZ79069.1"/>
    </source>
</evidence>
<protein>
    <submittedName>
        <fullName evidence="4">ABC transporter substrate-binding protein</fullName>
    </submittedName>
</protein>
<dbReference type="PANTHER" id="PTHR35936:SF19">
    <property type="entry name" value="AMINO-ACID-BINDING PROTEIN YXEM-RELATED"/>
    <property type="match status" value="1"/>
</dbReference>
<feature type="domain" description="Solute-binding protein family 3/N-terminal" evidence="2">
    <location>
        <begin position="39"/>
        <end position="257"/>
    </location>
</feature>
<reference evidence="4 5" key="1">
    <citation type="submission" date="2018-07" db="EMBL/GenBank/DDBJ databases">
        <title>New species, Clostridium PI-S10-A1B.</title>
        <authorList>
            <person name="Krishna G."/>
            <person name="Summeta K."/>
            <person name="Shikha S."/>
            <person name="Prabhu P.B."/>
            <person name="Suresh K."/>
        </authorList>
    </citation>
    <scope>NUCLEOTIDE SEQUENCE [LARGE SCALE GENOMIC DNA]</scope>
    <source>
        <strain evidence="4 5">PI-S10-A1B</strain>
    </source>
</reference>
<proteinExistence type="predicted"/>
<dbReference type="GO" id="GO:0015276">
    <property type="term" value="F:ligand-gated monoatomic ion channel activity"/>
    <property type="evidence" value="ECO:0007669"/>
    <property type="project" value="InterPro"/>
</dbReference>
<organism evidence="4 5">
    <name type="scientific">Lacrimispora amygdalina</name>
    <dbReference type="NCBI Taxonomy" id="253257"/>
    <lineage>
        <taxon>Bacteria</taxon>
        <taxon>Bacillati</taxon>
        <taxon>Bacillota</taxon>
        <taxon>Clostridia</taxon>
        <taxon>Lachnospirales</taxon>
        <taxon>Lachnospiraceae</taxon>
        <taxon>Lacrimispora</taxon>
    </lineage>
</organism>
<dbReference type="InterPro" id="IPR001638">
    <property type="entry name" value="Solute-binding_3/MltF_N"/>
</dbReference>
<keyword evidence="1" id="KW-0732">Signal</keyword>
<dbReference type="Gene3D" id="3.40.190.10">
    <property type="entry name" value="Periplasmic binding protein-like II"/>
    <property type="match status" value="2"/>
</dbReference>
<dbReference type="RefSeq" id="WP_117416867.1">
    <property type="nucleotide sequence ID" value="NZ_QOHO01000028.1"/>
</dbReference>
<dbReference type="SMART" id="SM00079">
    <property type="entry name" value="PBPe"/>
    <property type="match status" value="1"/>
</dbReference>
<dbReference type="Proteomes" id="UP000260680">
    <property type="component" value="Unassembled WGS sequence"/>
</dbReference>
<evidence type="ECO:0000259" key="2">
    <source>
        <dbReference type="SMART" id="SM00062"/>
    </source>
</evidence>
<dbReference type="PANTHER" id="PTHR35936">
    <property type="entry name" value="MEMBRANE-BOUND LYTIC MUREIN TRANSGLYCOSYLASE F"/>
    <property type="match status" value="1"/>
</dbReference>
<dbReference type="OrthoDB" id="8613538at2"/>
<dbReference type="CDD" id="cd13713">
    <property type="entry name" value="PBP2_Cystine_like_1"/>
    <property type="match status" value="1"/>
</dbReference>
<evidence type="ECO:0000256" key="1">
    <source>
        <dbReference type="ARBA" id="ARBA00022729"/>
    </source>
</evidence>
<dbReference type="Pfam" id="PF00497">
    <property type="entry name" value="SBP_bac_3"/>
    <property type="match status" value="1"/>
</dbReference>
<gene>
    <name evidence="4" type="ORF">DS742_10015</name>
</gene>
<dbReference type="AlphaFoldDB" id="A0A3E2NDG1"/>
<dbReference type="GO" id="GO:0016020">
    <property type="term" value="C:membrane"/>
    <property type="evidence" value="ECO:0007669"/>
    <property type="project" value="InterPro"/>
</dbReference>
<sequence length="262" mass="28979">MKLERRFMFLLMLISILILVTGCKKEESDSLKRVEEAGTLTVVGSGGYPPFNYMEDGKVVGFDVDTGEEIAKRLGVKLNYVTSDWDGLTEGLRNKRYDGILGSMAITDERLKVVDFTSPYYYSGAQLFVSKDSEITEVNQMAGKKIAVTTGTNFVQDAKKLGAEVSFYQDDNATLLELINGRVDGVITDRLVGLSAMNDIAGGDTIMPVGELLRLENMGIAINKEDKELLERINEILKEMHEDGTLTKISEKWLGGVDITVK</sequence>
<evidence type="ECO:0000259" key="3">
    <source>
        <dbReference type="SMART" id="SM00079"/>
    </source>
</evidence>
<dbReference type="EMBL" id="QOHO01000028">
    <property type="protein sequence ID" value="RFZ79069.1"/>
    <property type="molecule type" value="Genomic_DNA"/>
</dbReference>